<dbReference type="PANTHER" id="PTHR42928:SF5">
    <property type="entry name" value="BLR1237 PROTEIN"/>
    <property type="match status" value="1"/>
</dbReference>
<feature type="chain" id="PRO_5009119734" evidence="2">
    <location>
        <begin position="30"/>
        <end position="366"/>
    </location>
</feature>
<gene>
    <name evidence="3" type="ORF">BFW38_02505</name>
</gene>
<protein>
    <submittedName>
        <fullName evidence="3">Tricarboxylate transporter</fullName>
    </submittedName>
</protein>
<keyword evidence="4" id="KW-1185">Reference proteome</keyword>
<comment type="caution">
    <text evidence="3">The sequence shown here is derived from an EMBL/GenBank/DDBJ whole genome shotgun (WGS) entry which is preliminary data.</text>
</comment>
<name>A0A1E2VDS4_9GAMM</name>
<comment type="similarity">
    <text evidence="1">Belongs to the UPF0065 (bug) family.</text>
</comment>
<dbReference type="Gene3D" id="3.40.190.150">
    <property type="entry name" value="Bordetella uptake gene, domain 1"/>
    <property type="match status" value="1"/>
</dbReference>
<keyword evidence="2" id="KW-0732">Signal</keyword>
<accession>A0A1E2VDS4</accession>
<evidence type="ECO:0000313" key="3">
    <source>
        <dbReference type="EMBL" id="ODC05131.1"/>
    </source>
</evidence>
<dbReference type="STRING" id="197479.BFW38_02505"/>
<sequence>MSLKHSLKTVLACLLPVMGVLPLSSVAHANVEVPDTLTWTVPFGVGGGTDVWARFMSNWVTQDLPGQPTVVIDNVPGGGSITGVNLFSKRADADGDEMIVTSASTQYPAMLRDRRVRYHYADWELILAAPTGGVVYASSSLGQDSDSVLKKLASEEVKFAGQTPTGLEMPVLMAFDMLGFKISPVFGMKSRGEGRLAFERGEVALDFQTTSAYKSNVTPLIEAGQAVPLFSLGMMNEDGHIERDPSFPDLPTFSELYLAQSGHSRNDEAYQIFHKFFASGYAMQKMLLVPKDVDPQLLEQYRQAARTLADDPAFLKEAEQKIGPYKLMVGQKAAAHLQSAMQLSETQHEWVKQWLMERHHIRLQSR</sequence>
<dbReference type="AlphaFoldDB" id="A0A1E2VDS4"/>
<dbReference type="Gene3D" id="3.40.190.10">
    <property type="entry name" value="Periplasmic binding protein-like II"/>
    <property type="match status" value="1"/>
</dbReference>
<organism evidence="3 4">
    <name type="scientific">Terasakiispira papahanaumokuakeensis</name>
    <dbReference type="NCBI Taxonomy" id="197479"/>
    <lineage>
        <taxon>Bacteria</taxon>
        <taxon>Pseudomonadati</taxon>
        <taxon>Pseudomonadota</taxon>
        <taxon>Gammaproteobacteria</taxon>
        <taxon>Oceanospirillales</taxon>
        <taxon>Terasakiispira</taxon>
    </lineage>
</organism>
<evidence type="ECO:0000256" key="2">
    <source>
        <dbReference type="SAM" id="SignalP"/>
    </source>
</evidence>
<dbReference type="EMBL" id="MDTQ01000001">
    <property type="protein sequence ID" value="ODC05131.1"/>
    <property type="molecule type" value="Genomic_DNA"/>
</dbReference>
<dbReference type="InterPro" id="IPR005064">
    <property type="entry name" value="BUG"/>
</dbReference>
<feature type="signal peptide" evidence="2">
    <location>
        <begin position="1"/>
        <end position="29"/>
    </location>
</feature>
<evidence type="ECO:0000256" key="1">
    <source>
        <dbReference type="ARBA" id="ARBA00006987"/>
    </source>
</evidence>
<evidence type="ECO:0000313" key="4">
    <source>
        <dbReference type="Proteomes" id="UP000094291"/>
    </source>
</evidence>
<dbReference type="PANTHER" id="PTHR42928">
    <property type="entry name" value="TRICARBOXYLATE-BINDING PROTEIN"/>
    <property type="match status" value="1"/>
</dbReference>
<reference evidence="3 4" key="1">
    <citation type="submission" date="2016-08" db="EMBL/GenBank/DDBJ databases">
        <authorList>
            <person name="Seilhamer J.J."/>
        </authorList>
    </citation>
    <scope>NUCLEOTIDE SEQUENCE [LARGE SCALE GENOMIC DNA]</scope>
    <source>
        <strain evidence="3 4">PH27A</strain>
    </source>
</reference>
<proteinExistence type="inferred from homology"/>
<dbReference type="InterPro" id="IPR042100">
    <property type="entry name" value="Bug_dom1"/>
</dbReference>
<dbReference type="Proteomes" id="UP000094291">
    <property type="component" value="Unassembled WGS sequence"/>
</dbReference>